<evidence type="ECO:0000256" key="1">
    <source>
        <dbReference type="SAM" id="MobiDB-lite"/>
    </source>
</evidence>
<organism evidence="2 3">
    <name type="scientific">Oryza sativa subsp. japonica</name>
    <name type="common">Rice</name>
    <dbReference type="NCBI Taxonomy" id="39947"/>
    <lineage>
        <taxon>Eukaryota</taxon>
        <taxon>Viridiplantae</taxon>
        <taxon>Streptophyta</taxon>
        <taxon>Embryophyta</taxon>
        <taxon>Tracheophyta</taxon>
        <taxon>Spermatophyta</taxon>
        <taxon>Magnoliopsida</taxon>
        <taxon>Liliopsida</taxon>
        <taxon>Poales</taxon>
        <taxon>Poaceae</taxon>
        <taxon>BOP clade</taxon>
        <taxon>Oryzoideae</taxon>
        <taxon>Oryzeae</taxon>
        <taxon>Oryzinae</taxon>
        <taxon>Oryza</taxon>
        <taxon>Oryza sativa</taxon>
    </lineage>
</organism>
<dbReference type="AlphaFoldDB" id="Q9FW58"/>
<accession>Q9FW58</accession>
<protein>
    <submittedName>
        <fullName evidence="2">Uncharacterized protein</fullName>
    </submittedName>
</protein>
<dbReference type="EMBL" id="AC069145">
    <property type="protein sequence ID" value="AAG16866.1"/>
    <property type="molecule type" value="Genomic_DNA"/>
</dbReference>
<evidence type="ECO:0000313" key="2">
    <source>
        <dbReference type="EMBL" id="AAG16866.1"/>
    </source>
</evidence>
<reference evidence="3" key="2">
    <citation type="journal article" date="2008" name="Nucleic Acids Res.">
        <title>The rice annotation project database (RAP-DB): 2008 update.</title>
        <authorList>
            <consortium name="The rice annotation project (RAP)"/>
        </authorList>
    </citation>
    <scope>GENOME REANNOTATION</scope>
    <source>
        <strain evidence="3">cv. Nipponbare</strain>
    </source>
</reference>
<gene>
    <name evidence="2" type="primary">OSJNBb0094K03.8</name>
</gene>
<feature type="region of interest" description="Disordered" evidence="1">
    <location>
        <begin position="1"/>
        <end position="72"/>
    </location>
</feature>
<proteinExistence type="predicted"/>
<feature type="compositionally biased region" description="Low complexity" evidence="1">
    <location>
        <begin position="38"/>
        <end position="50"/>
    </location>
</feature>
<sequence>MTPLHLPPSTSSSSFSLTTSPPLPRSSSSLTPHPPPASASASTSRNSSPFCLPRRSRSGDVPDSPCRPRAVRGGILPHQKHLRFQRHTRIESVASMEYCVVQIVMQVVLRSICRLQEVFGMAMELGHIKDDDDNVRPPSCASMEAKVASHLAALVSHTIAACRTAKRLPPPTRFHPGNAAAALA</sequence>
<name>Q9FW58_ORYSJ</name>
<feature type="compositionally biased region" description="Low complexity" evidence="1">
    <location>
        <begin position="1"/>
        <end position="31"/>
    </location>
</feature>
<evidence type="ECO:0000313" key="3">
    <source>
        <dbReference type="Proteomes" id="UP000000763"/>
    </source>
</evidence>
<reference evidence="3" key="1">
    <citation type="journal article" date="2005" name="Nature">
        <title>The map-based sequence of the rice genome.</title>
        <authorList>
            <consortium name="International rice genome sequencing project (IRGSP)"/>
            <person name="Matsumoto T."/>
            <person name="Wu J."/>
            <person name="Kanamori H."/>
            <person name="Katayose Y."/>
            <person name="Fujisawa M."/>
            <person name="Namiki N."/>
            <person name="Mizuno H."/>
            <person name="Yamamoto K."/>
            <person name="Antonio B.A."/>
            <person name="Baba T."/>
            <person name="Sakata K."/>
            <person name="Nagamura Y."/>
            <person name="Aoki H."/>
            <person name="Arikawa K."/>
            <person name="Arita K."/>
            <person name="Bito T."/>
            <person name="Chiden Y."/>
            <person name="Fujitsuka N."/>
            <person name="Fukunaka R."/>
            <person name="Hamada M."/>
            <person name="Harada C."/>
            <person name="Hayashi A."/>
            <person name="Hijishita S."/>
            <person name="Honda M."/>
            <person name="Hosokawa S."/>
            <person name="Ichikawa Y."/>
            <person name="Idonuma A."/>
            <person name="Iijima M."/>
            <person name="Ikeda M."/>
            <person name="Ikeno M."/>
            <person name="Ito K."/>
            <person name="Ito S."/>
            <person name="Ito T."/>
            <person name="Ito Y."/>
            <person name="Ito Y."/>
            <person name="Iwabuchi A."/>
            <person name="Kamiya K."/>
            <person name="Karasawa W."/>
            <person name="Kurita K."/>
            <person name="Katagiri S."/>
            <person name="Kikuta A."/>
            <person name="Kobayashi H."/>
            <person name="Kobayashi N."/>
            <person name="Machita K."/>
            <person name="Maehara T."/>
            <person name="Masukawa M."/>
            <person name="Mizubayashi T."/>
            <person name="Mukai Y."/>
            <person name="Nagasaki H."/>
            <person name="Nagata Y."/>
            <person name="Naito S."/>
            <person name="Nakashima M."/>
            <person name="Nakama Y."/>
            <person name="Nakamichi Y."/>
            <person name="Nakamura M."/>
            <person name="Meguro A."/>
            <person name="Negishi M."/>
            <person name="Ohta I."/>
            <person name="Ohta T."/>
            <person name="Okamoto M."/>
            <person name="Ono N."/>
            <person name="Saji S."/>
            <person name="Sakaguchi M."/>
            <person name="Sakai K."/>
            <person name="Shibata M."/>
            <person name="Shimokawa T."/>
            <person name="Song J."/>
            <person name="Takazaki Y."/>
            <person name="Terasawa K."/>
            <person name="Tsugane M."/>
            <person name="Tsuji K."/>
            <person name="Ueda S."/>
            <person name="Waki K."/>
            <person name="Yamagata H."/>
            <person name="Yamamoto M."/>
            <person name="Yamamoto S."/>
            <person name="Yamane H."/>
            <person name="Yoshiki S."/>
            <person name="Yoshihara R."/>
            <person name="Yukawa K."/>
            <person name="Zhong H."/>
            <person name="Yano M."/>
            <person name="Yuan Q."/>
            <person name="Ouyang S."/>
            <person name="Liu J."/>
            <person name="Jones K.M."/>
            <person name="Gansberger K."/>
            <person name="Moffat K."/>
            <person name="Hill J."/>
            <person name="Bera J."/>
            <person name="Fadrosh D."/>
            <person name="Jin S."/>
            <person name="Johri S."/>
            <person name="Kim M."/>
            <person name="Overton L."/>
            <person name="Reardon M."/>
            <person name="Tsitrin T."/>
            <person name="Vuong H."/>
            <person name="Weaver B."/>
            <person name="Ciecko A."/>
            <person name="Tallon L."/>
            <person name="Jackson J."/>
            <person name="Pai G."/>
            <person name="Aken S.V."/>
            <person name="Utterback T."/>
            <person name="Reidmuller S."/>
            <person name="Feldblyum T."/>
            <person name="Hsiao J."/>
            <person name="Zismann V."/>
            <person name="Iobst S."/>
            <person name="de Vazeille A.R."/>
            <person name="Buell C.R."/>
            <person name="Ying K."/>
            <person name="Li Y."/>
            <person name="Lu T."/>
            <person name="Huang Y."/>
            <person name="Zhao Q."/>
            <person name="Feng Q."/>
            <person name="Zhang L."/>
            <person name="Zhu J."/>
            <person name="Weng Q."/>
            <person name="Mu J."/>
            <person name="Lu Y."/>
            <person name="Fan D."/>
            <person name="Liu Y."/>
            <person name="Guan J."/>
            <person name="Zhang Y."/>
            <person name="Yu S."/>
            <person name="Liu X."/>
            <person name="Zhang Y."/>
            <person name="Hong G."/>
            <person name="Han B."/>
            <person name="Choisne N."/>
            <person name="Demange N."/>
            <person name="Orjeda G."/>
            <person name="Samain S."/>
            <person name="Cattolico L."/>
            <person name="Pelletier E."/>
            <person name="Couloux A."/>
            <person name="Segurens B."/>
            <person name="Wincker P."/>
            <person name="D'Hont A."/>
            <person name="Scarpelli C."/>
            <person name="Weissenbach J."/>
            <person name="Salanoubat M."/>
            <person name="Quetier F."/>
            <person name="Yu Y."/>
            <person name="Kim H.R."/>
            <person name="Rambo T."/>
            <person name="Currie J."/>
            <person name="Collura K."/>
            <person name="Luo M."/>
            <person name="Yang T."/>
            <person name="Ammiraju J.S.S."/>
            <person name="Engler F."/>
            <person name="Soderlund C."/>
            <person name="Wing R.A."/>
            <person name="Palmer L.E."/>
            <person name="de la Bastide M."/>
            <person name="Spiegel L."/>
            <person name="Nascimento L."/>
            <person name="Zutavern T."/>
            <person name="O'Shaughnessy A."/>
            <person name="Dike S."/>
            <person name="Dedhia N."/>
            <person name="Preston R."/>
            <person name="Balija V."/>
            <person name="McCombie W.R."/>
            <person name="Chow T."/>
            <person name="Chen H."/>
            <person name="Chung M."/>
            <person name="Chen C."/>
            <person name="Shaw J."/>
            <person name="Wu H."/>
            <person name="Hsiao K."/>
            <person name="Chao Y."/>
            <person name="Chu M."/>
            <person name="Cheng C."/>
            <person name="Hour A."/>
            <person name="Lee P."/>
            <person name="Lin S."/>
            <person name="Lin Y."/>
            <person name="Liou J."/>
            <person name="Liu S."/>
            <person name="Hsing Y."/>
            <person name="Raghuvanshi S."/>
            <person name="Mohanty A."/>
            <person name="Bharti A.K."/>
            <person name="Gaur A."/>
            <person name="Gupta V."/>
            <person name="Kumar D."/>
            <person name="Ravi V."/>
            <person name="Vij S."/>
            <person name="Kapur A."/>
            <person name="Khurana P."/>
            <person name="Khurana P."/>
            <person name="Khurana J.P."/>
            <person name="Tyagi A.K."/>
            <person name="Gaikwad K."/>
            <person name="Singh A."/>
            <person name="Dalal V."/>
            <person name="Srivastava S."/>
            <person name="Dixit A."/>
            <person name="Pal A.K."/>
            <person name="Ghazi I.A."/>
            <person name="Yadav M."/>
            <person name="Pandit A."/>
            <person name="Bhargava A."/>
            <person name="Sureshbabu K."/>
            <person name="Batra K."/>
            <person name="Sharma T.R."/>
            <person name="Mohapatra T."/>
            <person name="Singh N.K."/>
            <person name="Messing J."/>
            <person name="Nelson A.B."/>
            <person name="Fuks G."/>
            <person name="Kavchok S."/>
            <person name="Keizer G."/>
            <person name="Linton E."/>
            <person name="Llaca V."/>
            <person name="Song R."/>
            <person name="Tanyolac B."/>
            <person name="Young S."/>
            <person name="Ho-Il K."/>
            <person name="Hahn J.H."/>
            <person name="Sangsakoo G."/>
            <person name="Vanavichit A."/>
            <person name="de Mattos Luiz.A.T."/>
            <person name="Zimmer P.D."/>
            <person name="Malone G."/>
            <person name="Dellagostin O."/>
            <person name="de Oliveira A.C."/>
            <person name="Bevan M."/>
            <person name="Bancroft I."/>
            <person name="Minx P."/>
            <person name="Cordum H."/>
            <person name="Wilson R."/>
            <person name="Cheng Z."/>
            <person name="Jin W."/>
            <person name="Jiang J."/>
            <person name="Leong S.A."/>
            <person name="Iwama H."/>
            <person name="Gojobori T."/>
            <person name="Itoh T."/>
            <person name="Niimura Y."/>
            <person name="Fujii Y."/>
            <person name="Habara T."/>
            <person name="Sakai H."/>
            <person name="Sato Y."/>
            <person name="Wilson G."/>
            <person name="Kumar K."/>
            <person name="McCouch S."/>
            <person name="Juretic N."/>
            <person name="Hoen D."/>
            <person name="Wright S."/>
            <person name="Bruskiewich R."/>
            <person name="Bureau T."/>
            <person name="Miyao A."/>
            <person name="Hirochika H."/>
            <person name="Nishikawa T."/>
            <person name="Kadowaki K."/>
            <person name="Sugiura M."/>
            <person name="Burr B."/>
            <person name="Sasaki T."/>
        </authorList>
    </citation>
    <scope>NUCLEOTIDE SEQUENCE [LARGE SCALE GENOMIC DNA]</scope>
    <source>
        <strain evidence="3">cv. Nipponbare</strain>
    </source>
</reference>
<dbReference type="Proteomes" id="UP000000763">
    <property type="component" value="Chromosome 10"/>
</dbReference>